<accession>A0A921ZS18</accession>
<feature type="domain" description="DM2" evidence="3">
    <location>
        <begin position="187"/>
        <end position="264"/>
    </location>
</feature>
<evidence type="ECO:0000313" key="6">
    <source>
        <dbReference type="Proteomes" id="UP000791440"/>
    </source>
</evidence>
<organism evidence="5 6">
    <name type="scientific">Manduca sexta</name>
    <name type="common">Tobacco hawkmoth</name>
    <name type="synonym">Tobacco hornworm</name>
    <dbReference type="NCBI Taxonomy" id="7130"/>
    <lineage>
        <taxon>Eukaryota</taxon>
        <taxon>Metazoa</taxon>
        <taxon>Ecdysozoa</taxon>
        <taxon>Arthropoda</taxon>
        <taxon>Hexapoda</taxon>
        <taxon>Insecta</taxon>
        <taxon>Pterygota</taxon>
        <taxon>Neoptera</taxon>
        <taxon>Endopterygota</taxon>
        <taxon>Lepidoptera</taxon>
        <taxon>Glossata</taxon>
        <taxon>Ditrysia</taxon>
        <taxon>Bombycoidea</taxon>
        <taxon>Sphingidae</taxon>
        <taxon>Sphinginae</taxon>
        <taxon>Sphingini</taxon>
        <taxon>Manduca</taxon>
    </lineage>
</organism>
<dbReference type="PROSITE" id="PS51998">
    <property type="entry name" value="DEK_C"/>
    <property type="match status" value="1"/>
</dbReference>
<feature type="region of interest" description="Disordered" evidence="1">
    <location>
        <begin position="128"/>
        <end position="186"/>
    </location>
</feature>
<evidence type="ECO:0000259" key="4">
    <source>
        <dbReference type="PROSITE" id="PS51998"/>
    </source>
</evidence>
<evidence type="ECO:0000259" key="3">
    <source>
        <dbReference type="PROSITE" id="PS51925"/>
    </source>
</evidence>
<feature type="domain" description="DEK-C" evidence="4">
    <location>
        <begin position="70"/>
        <end position="125"/>
    </location>
</feature>
<dbReference type="Pfam" id="PF10545">
    <property type="entry name" value="MADF_DNA_bdg"/>
    <property type="match status" value="1"/>
</dbReference>
<feature type="compositionally biased region" description="Basic residues" evidence="1">
    <location>
        <begin position="168"/>
        <end position="177"/>
    </location>
</feature>
<evidence type="ECO:0000259" key="2">
    <source>
        <dbReference type="PROSITE" id="PS51029"/>
    </source>
</evidence>
<comment type="caution">
    <text evidence="5">The sequence shown here is derived from an EMBL/GenBank/DDBJ whole genome shotgun (WGS) entry which is preliminary data.</text>
</comment>
<name>A0A921ZS18_MANSE</name>
<dbReference type="Proteomes" id="UP000791440">
    <property type="component" value="Unassembled WGS sequence"/>
</dbReference>
<dbReference type="InterPro" id="IPR006578">
    <property type="entry name" value="MADF-dom"/>
</dbReference>
<dbReference type="CDD" id="cd10567">
    <property type="entry name" value="SWIB-MDM2_like"/>
    <property type="match status" value="1"/>
</dbReference>
<feature type="compositionally biased region" description="Acidic residues" evidence="1">
    <location>
        <begin position="128"/>
        <end position="143"/>
    </location>
</feature>
<reference evidence="5" key="1">
    <citation type="journal article" date="2016" name="Insect Biochem. Mol. Biol.">
        <title>Multifaceted biological insights from a draft genome sequence of the tobacco hornworm moth, Manduca sexta.</title>
        <authorList>
            <person name="Kanost M.R."/>
            <person name="Arrese E.L."/>
            <person name="Cao X."/>
            <person name="Chen Y.R."/>
            <person name="Chellapilla S."/>
            <person name="Goldsmith M.R."/>
            <person name="Grosse-Wilde E."/>
            <person name="Heckel D.G."/>
            <person name="Herndon N."/>
            <person name="Jiang H."/>
            <person name="Papanicolaou A."/>
            <person name="Qu J."/>
            <person name="Soulages J.L."/>
            <person name="Vogel H."/>
            <person name="Walters J."/>
            <person name="Waterhouse R.M."/>
            <person name="Ahn S.J."/>
            <person name="Almeida F.C."/>
            <person name="An C."/>
            <person name="Aqrawi P."/>
            <person name="Bretschneider A."/>
            <person name="Bryant W.B."/>
            <person name="Bucks S."/>
            <person name="Chao H."/>
            <person name="Chevignon G."/>
            <person name="Christen J.M."/>
            <person name="Clarke D.F."/>
            <person name="Dittmer N.T."/>
            <person name="Ferguson L.C.F."/>
            <person name="Garavelou S."/>
            <person name="Gordon K.H.J."/>
            <person name="Gunaratna R.T."/>
            <person name="Han Y."/>
            <person name="Hauser F."/>
            <person name="He Y."/>
            <person name="Heidel-Fischer H."/>
            <person name="Hirsh A."/>
            <person name="Hu Y."/>
            <person name="Jiang H."/>
            <person name="Kalra D."/>
            <person name="Klinner C."/>
            <person name="Konig C."/>
            <person name="Kovar C."/>
            <person name="Kroll A.R."/>
            <person name="Kuwar S.S."/>
            <person name="Lee S.L."/>
            <person name="Lehman R."/>
            <person name="Li K."/>
            <person name="Li Z."/>
            <person name="Liang H."/>
            <person name="Lovelace S."/>
            <person name="Lu Z."/>
            <person name="Mansfield J.H."/>
            <person name="McCulloch K.J."/>
            <person name="Mathew T."/>
            <person name="Morton B."/>
            <person name="Muzny D.M."/>
            <person name="Neunemann D."/>
            <person name="Ongeri F."/>
            <person name="Pauchet Y."/>
            <person name="Pu L.L."/>
            <person name="Pyrousis I."/>
            <person name="Rao X.J."/>
            <person name="Redding A."/>
            <person name="Roesel C."/>
            <person name="Sanchez-Gracia A."/>
            <person name="Schaack S."/>
            <person name="Shukla A."/>
            <person name="Tetreau G."/>
            <person name="Wang Y."/>
            <person name="Xiong G.H."/>
            <person name="Traut W."/>
            <person name="Walsh T.K."/>
            <person name="Worley K.C."/>
            <person name="Wu D."/>
            <person name="Wu W."/>
            <person name="Wu Y.Q."/>
            <person name="Zhang X."/>
            <person name="Zou Z."/>
            <person name="Zucker H."/>
            <person name="Briscoe A.D."/>
            <person name="Burmester T."/>
            <person name="Clem R.J."/>
            <person name="Feyereisen R."/>
            <person name="Grimmelikhuijzen C.J.P."/>
            <person name="Hamodrakas S.J."/>
            <person name="Hansson B.S."/>
            <person name="Huguet E."/>
            <person name="Jermiin L.S."/>
            <person name="Lan Q."/>
            <person name="Lehman H.K."/>
            <person name="Lorenzen M."/>
            <person name="Merzendorfer H."/>
            <person name="Michalopoulos I."/>
            <person name="Morton D.B."/>
            <person name="Muthukrishnan S."/>
            <person name="Oakeshott J.G."/>
            <person name="Palmer W."/>
            <person name="Park Y."/>
            <person name="Passarelli A.L."/>
            <person name="Rozas J."/>
            <person name="Schwartz L.M."/>
            <person name="Smith W."/>
            <person name="Southgate A."/>
            <person name="Vilcinskas A."/>
            <person name="Vogt R."/>
            <person name="Wang P."/>
            <person name="Werren J."/>
            <person name="Yu X.Q."/>
            <person name="Zhou J.J."/>
            <person name="Brown S.J."/>
            <person name="Scherer S.E."/>
            <person name="Richards S."/>
            <person name="Blissard G.W."/>
        </authorList>
    </citation>
    <scope>NUCLEOTIDE SEQUENCE</scope>
</reference>
<dbReference type="AlphaFoldDB" id="A0A921ZS18"/>
<evidence type="ECO:0000256" key="1">
    <source>
        <dbReference type="SAM" id="MobiDB-lite"/>
    </source>
</evidence>
<dbReference type="PROSITE" id="PS51029">
    <property type="entry name" value="MADF"/>
    <property type="match status" value="1"/>
</dbReference>
<protein>
    <submittedName>
        <fullName evidence="5">Uncharacterized protein</fullName>
    </submittedName>
</protein>
<proteinExistence type="predicted"/>
<keyword evidence="6" id="KW-1185">Reference proteome</keyword>
<dbReference type="InterPro" id="IPR019835">
    <property type="entry name" value="SWIB_domain"/>
</dbReference>
<dbReference type="Pfam" id="PF02201">
    <property type="entry name" value="SWIB"/>
    <property type="match status" value="1"/>
</dbReference>
<gene>
    <name evidence="5" type="ORF">O3G_MSEX013238</name>
</gene>
<dbReference type="EMBL" id="JH668841">
    <property type="protein sequence ID" value="KAG6462401.1"/>
    <property type="molecule type" value="Genomic_DNA"/>
</dbReference>
<evidence type="ECO:0000313" key="5">
    <source>
        <dbReference type="EMBL" id="KAG6462401.1"/>
    </source>
</evidence>
<dbReference type="InterPro" id="IPR003121">
    <property type="entry name" value="SWIB_MDM2_domain"/>
</dbReference>
<dbReference type="SMART" id="SM00151">
    <property type="entry name" value="SWIB"/>
    <property type="match status" value="1"/>
</dbReference>
<dbReference type="PANTHER" id="PTHR13844">
    <property type="entry name" value="SWI/SNF-RELATED MATRIX-ASSOCIATED ACTIN-DEPENDENT REGULATOR OF CHROMATIN SUBFAMILY D"/>
    <property type="match status" value="1"/>
</dbReference>
<sequence>MVSKERQILTDFIELYHDFPCLWNSELDSYKNRNERNMAWELLADKLKELEPKASVATAKKKIEHLRTAFRREYRKVSCVYEILKNAKLANTSTKKVIQKLEADLGVDLSDKKKLIDELVMDYVNNLDSEEEQEDDDEEEHDEKDDKNDSDWGKSSPKKRKVEEKKKPATKAKKKKTGGGGGAKGSGYTRAYKLSPALAELMGAQEMPRHEVVKRVWEIIKVRNLYDPSNRRFVICDKDLLKVMGTSRFRAFGMMKYLKTHFLD</sequence>
<dbReference type="SMART" id="SM00595">
    <property type="entry name" value="MADF"/>
    <property type="match status" value="1"/>
</dbReference>
<reference evidence="5" key="2">
    <citation type="submission" date="2020-12" db="EMBL/GenBank/DDBJ databases">
        <authorList>
            <person name="Kanost M."/>
        </authorList>
    </citation>
    <scope>NUCLEOTIDE SEQUENCE</scope>
</reference>
<feature type="domain" description="MADF" evidence="2">
    <location>
        <begin position="11"/>
        <end position="95"/>
    </location>
</feature>
<dbReference type="InterPro" id="IPR014876">
    <property type="entry name" value="DEK_C"/>
</dbReference>
<dbReference type="PROSITE" id="PS51925">
    <property type="entry name" value="SWIB_MDM2"/>
    <property type="match status" value="1"/>
</dbReference>